<evidence type="ECO:0008006" key="4">
    <source>
        <dbReference type="Google" id="ProtNLM"/>
    </source>
</evidence>
<feature type="compositionally biased region" description="Low complexity" evidence="1">
    <location>
        <begin position="267"/>
        <end position="276"/>
    </location>
</feature>
<feature type="compositionally biased region" description="Basic and acidic residues" evidence="1">
    <location>
        <begin position="306"/>
        <end position="317"/>
    </location>
</feature>
<feature type="compositionally biased region" description="Basic residues" evidence="1">
    <location>
        <begin position="335"/>
        <end position="350"/>
    </location>
</feature>
<feature type="compositionally biased region" description="Basic and acidic residues" evidence="1">
    <location>
        <begin position="203"/>
        <end position="214"/>
    </location>
</feature>
<evidence type="ECO:0000313" key="3">
    <source>
        <dbReference type="Proteomes" id="UP000325780"/>
    </source>
</evidence>
<gene>
    <name evidence="2" type="ORF">BDV25DRAFT_36535</name>
</gene>
<sequence length="407" mass="47221">MREFPQLRLKDNGNTFDPQNGYKSNLKYISTLEIDEDIGHTLVHYLYTGEYETLRDSPPHIPRRTTEYKRSVLAYHAARKYGLEGLEAHAKHFMQVFDRDVTTSEIMRIARGVYGRLPRDERWFLEYVRVKLEDEFEADANVFKREWFVNGFGREAGFDRLVMQIVVEIYSEKLTTVARYGYENRRIVHELANGDEVRIVEERIPEGQTKKNGRDTSIGPAPEENLSEVRAAFNYDDEQALPEIEDFVDRSQTPEPQRQPQPERQHKPQQQQQQQQQPPPPQQDPRNDDWPLPSPTPPLSSSPSSEDPKSVKEKSRSPEPAPEQPKEEDLSRWSALRKKRGKTTKKNKKLKIVEPEPTPSSPEPMEPGRWPDMDKHPLLRDPYSYAPPSPLSPVYEEPTLPLRTGSV</sequence>
<dbReference type="OrthoDB" id="3594103at2759"/>
<feature type="region of interest" description="Disordered" evidence="1">
    <location>
        <begin position="203"/>
        <end position="224"/>
    </location>
</feature>
<name>A0A5N6TLS6_ASPAV</name>
<dbReference type="Proteomes" id="UP000325780">
    <property type="component" value="Unassembled WGS sequence"/>
</dbReference>
<accession>A0A5N6TLS6</accession>
<protein>
    <recommendedName>
        <fullName evidence="4">BTB domain-containing protein</fullName>
    </recommendedName>
</protein>
<dbReference type="EMBL" id="ML742218">
    <property type="protein sequence ID" value="KAE8147230.1"/>
    <property type="molecule type" value="Genomic_DNA"/>
</dbReference>
<reference evidence="2 3" key="1">
    <citation type="submission" date="2019-04" db="EMBL/GenBank/DDBJ databases">
        <title>Friends and foes A comparative genomics study of 23 Aspergillus species from section Flavi.</title>
        <authorList>
            <consortium name="DOE Joint Genome Institute"/>
            <person name="Kjaerbolling I."/>
            <person name="Vesth T."/>
            <person name="Frisvad J.C."/>
            <person name="Nybo J.L."/>
            <person name="Theobald S."/>
            <person name="Kildgaard S."/>
            <person name="Isbrandt T."/>
            <person name="Kuo A."/>
            <person name="Sato A."/>
            <person name="Lyhne E.K."/>
            <person name="Kogle M.E."/>
            <person name="Wiebenga A."/>
            <person name="Kun R.S."/>
            <person name="Lubbers R.J."/>
            <person name="Makela M.R."/>
            <person name="Barry K."/>
            <person name="Chovatia M."/>
            <person name="Clum A."/>
            <person name="Daum C."/>
            <person name="Haridas S."/>
            <person name="He G."/>
            <person name="LaButti K."/>
            <person name="Lipzen A."/>
            <person name="Mondo S."/>
            <person name="Riley R."/>
            <person name="Salamov A."/>
            <person name="Simmons B.A."/>
            <person name="Magnuson J.K."/>
            <person name="Henrissat B."/>
            <person name="Mortensen U.H."/>
            <person name="Larsen T.O."/>
            <person name="Devries R.P."/>
            <person name="Grigoriev I.V."/>
            <person name="Machida M."/>
            <person name="Baker S.E."/>
            <person name="Andersen M.R."/>
        </authorList>
    </citation>
    <scope>NUCLEOTIDE SEQUENCE [LARGE SCALE GENOMIC DNA]</scope>
    <source>
        <strain evidence="2 3">IBT 18842</strain>
    </source>
</reference>
<feature type="compositionally biased region" description="Basic and acidic residues" evidence="1">
    <location>
        <begin position="369"/>
        <end position="379"/>
    </location>
</feature>
<feature type="region of interest" description="Disordered" evidence="1">
    <location>
        <begin position="251"/>
        <end position="407"/>
    </location>
</feature>
<organism evidence="2 3">
    <name type="scientific">Aspergillus avenaceus</name>
    <dbReference type="NCBI Taxonomy" id="36643"/>
    <lineage>
        <taxon>Eukaryota</taxon>
        <taxon>Fungi</taxon>
        <taxon>Dikarya</taxon>
        <taxon>Ascomycota</taxon>
        <taxon>Pezizomycotina</taxon>
        <taxon>Eurotiomycetes</taxon>
        <taxon>Eurotiomycetidae</taxon>
        <taxon>Eurotiales</taxon>
        <taxon>Aspergillaceae</taxon>
        <taxon>Aspergillus</taxon>
        <taxon>Aspergillus subgen. Circumdati</taxon>
    </lineage>
</organism>
<dbReference type="AlphaFoldDB" id="A0A5N6TLS6"/>
<feature type="compositionally biased region" description="Pro residues" evidence="1">
    <location>
        <begin position="356"/>
        <end position="365"/>
    </location>
</feature>
<evidence type="ECO:0000256" key="1">
    <source>
        <dbReference type="SAM" id="MobiDB-lite"/>
    </source>
</evidence>
<dbReference type="PANTHER" id="PTHR37538:SF1">
    <property type="entry name" value="BTB DOMAIN-CONTAINING PROTEIN"/>
    <property type="match status" value="1"/>
</dbReference>
<proteinExistence type="predicted"/>
<keyword evidence="3" id="KW-1185">Reference proteome</keyword>
<dbReference type="PANTHER" id="PTHR37538">
    <property type="entry name" value="BTB DOMAIN-CONTAINING PROTEIN"/>
    <property type="match status" value="1"/>
</dbReference>
<evidence type="ECO:0000313" key="2">
    <source>
        <dbReference type="EMBL" id="KAE8147230.1"/>
    </source>
</evidence>